<organism evidence="3 4">
    <name type="scientific">Shimia isoporae</name>
    <dbReference type="NCBI Taxonomy" id="647720"/>
    <lineage>
        <taxon>Bacteria</taxon>
        <taxon>Pseudomonadati</taxon>
        <taxon>Pseudomonadota</taxon>
        <taxon>Alphaproteobacteria</taxon>
        <taxon>Rhodobacterales</taxon>
        <taxon>Roseobacteraceae</taxon>
    </lineage>
</organism>
<accession>A0A4R1NN93</accession>
<dbReference type="AlphaFoldDB" id="A0A4R1NN93"/>
<dbReference type="OrthoDB" id="9803476at2"/>
<name>A0A4R1NN93_9RHOB</name>
<dbReference type="EMBL" id="SMGR01000001">
    <property type="protein sequence ID" value="TCL09907.1"/>
    <property type="molecule type" value="Genomic_DNA"/>
</dbReference>
<feature type="domain" description="Activator of Hsp90 ATPase homologue 1/2-like C-terminal" evidence="2">
    <location>
        <begin position="20"/>
        <end position="136"/>
    </location>
</feature>
<dbReference type="InterPro" id="IPR013538">
    <property type="entry name" value="ASHA1/2-like_C"/>
</dbReference>
<dbReference type="Proteomes" id="UP000295673">
    <property type="component" value="Unassembled WGS sequence"/>
</dbReference>
<comment type="similarity">
    <text evidence="1">Belongs to the AHA1 family.</text>
</comment>
<evidence type="ECO:0000313" key="4">
    <source>
        <dbReference type="Proteomes" id="UP000295673"/>
    </source>
</evidence>
<dbReference type="SUPFAM" id="SSF55961">
    <property type="entry name" value="Bet v1-like"/>
    <property type="match status" value="1"/>
</dbReference>
<dbReference type="RefSeq" id="WP_132859901.1">
    <property type="nucleotide sequence ID" value="NZ_SMGR01000001.1"/>
</dbReference>
<evidence type="ECO:0000313" key="3">
    <source>
        <dbReference type="EMBL" id="TCL09907.1"/>
    </source>
</evidence>
<reference evidence="3 4" key="1">
    <citation type="submission" date="2019-03" db="EMBL/GenBank/DDBJ databases">
        <title>Genomic Encyclopedia of Archaeal and Bacterial Type Strains, Phase II (KMG-II): from individual species to whole genera.</title>
        <authorList>
            <person name="Goeker M."/>
        </authorList>
    </citation>
    <scope>NUCLEOTIDE SEQUENCE [LARGE SCALE GENOMIC DNA]</scope>
    <source>
        <strain evidence="3 4">DSM 26433</strain>
    </source>
</reference>
<gene>
    <name evidence="3" type="ORF">BXY66_1974</name>
</gene>
<protein>
    <submittedName>
        <fullName evidence="3">Uncharacterized protein YndB with AHSA1/START domain</fullName>
    </submittedName>
</protein>
<comment type="caution">
    <text evidence="3">The sequence shown here is derived from an EMBL/GenBank/DDBJ whole genome shotgun (WGS) entry which is preliminary data.</text>
</comment>
<sequence length="141" mass="16104">MTLDMTMADTAIQKSVYLPAPRKRVWEFLTKADLLNKWFHPAQKDLAEGEDYLLTSQKDGDRMCWGTVQEMSPYDYMKWSFTVGPMNGAMTTVEWRLEDAPGGTKLTLEHSELPTDSEGYGLVLALDKGWHGFLLNLHDMQ</sequence>
<proteinExistence type="inferred from homology"/>
<dbReference type="CDD" id="cd07814">
    <property type="entry name" value="SRPBCC_CalC_Aha1-like"/>
    <property type="match status" value="1"/>
</dbReference>
<evidence type="ECO:0000256" key="1">
    <source>
        <dbReference type="ARBA" id="ARBA00006817"/>
    </source>
</evidence>
<dbReference type="InterPro" id="IPR023393">
    <property type="entry name" value="START-like_dom_sf"/>
</dbReference>
<dbReference type="Pfam" id="PF08327">
    <property type="entry name" value="AHSA1"/>
    <property type="match status" value="1"/>
</dbReference>
<keyword evidence="4" id="KW-1185">Reference proteome</keyword>
<dbReference type="Gene3D" id="3.30.530.20">
    <property type="match status" value="1"/>
</dbReference>
<evidence type="ECO:0000259" key="2">
    <source>
        <dbReference type="Pfam" id="PF08327"/>
    </source>
</evidence>